<keyword evidence="11" id="KW-1185">Reference proteome</keyword>
<dbReference type="EnsemblPlants" id="Solyc02g065090.3.1">
    <property type="protein sequence ID" value="Solyc02g065090.3.1"/>
    <property type="gene ID" value="Solyc02g065090.3"/>
</dbReference>
<accession>A0A3Q7F1E6</accession>
<feature type="chain" id="PRO_5018540163" description="Patatin" evidence="8">
    <location>
        <begin position="26"/>
        <end position="801"/>
    </location>
</feature>
<evidence type="ECO:0000256" key="2">
    <source>
        <dbReference type="ARBA" id="ARBA00022801"/>
    </source>
</evidence>
<proteinExistence type="inferred from homology"/>
<protein>
    <recommendedName>
        <fullName evidence="7">Patatin</fullName>
        <ecNumber evidence="7">3.1.1.-</ecNumber>
    </recommendedName>
</protein>
<dbReference type="SUPFAM" id="SSF52151">
    <property type="entry name" value="FabD/lysophospholipase-like"/>
    <property type="match status" value="2"/>
</dbReference>
<dbReference type="GO" id="GO:0004620">
    <property type="term" value="F:phospholipase activity"/>
    <property type="evidence" value="ECO:0000318"/>
    <property type="project" value="GO_Central"/>
</dbReference>
<feature type="short sequence motif" description="DGA/G" evidence="6">
    <location>
        <begin position="606"/>
        <end position="608"/>
    </location>
</feature>
<feature type="short sequence motif" description="GXSXG" evidence="6">
    <location>
        <begin position="456"/>
        <end position="460"/>
    </location>
</feature>
<feature type="active site" description="Proton acceptor" evidence="6">
    <location>
        <position position="606"/>
    </location>
</feature>
<dbReference type="FunCoup" id="A0A3Q7F1E6">
    <property type="interactions" value="361"/>
</dbReference>
<dbReference type="GO" id="GO:0047372">
    <property type="term" value="F:monoacylglycerol lipase activity"/>
    <property type="evidence" value="ECO:0000318"/>
    <property type="project" value="GO_Central"/>
</dbReference>
<evidence type="ECO:0000256" key="1">
    <source>
        <dbReference type="ARBA" id="ARBA00010240"/>
    </source>
</evidence>
<feature type="short sequence motif" description="GXGXXG" evidence="6">
    <location>
        <begin position="39"/>
        <end position="44"/>
    </location>
</feature>
<dbReference type="AlphaFoldDB" id="A0A3Q7F1E6"/>
<organism evidence="10">
    <name type="scientific">Solanum lycopersicum</name>
    <name type="common">Tomato</name>
    <name type="synonym">Lycopersicon esculentum</name>
    <dbReference type="NCBI Taxonomy" id="4081"/>
    <lineage>
        <taxon>Eukaryota</taxon>
        <taxon>Viridiplantae</taxon>
        <taxon>Streptophyta</taxon>
        <taxon>Embryophyta</taxon>
        <taxon>Tracheophyta</taxon>
        <taxon>Spermatophyta</taxon>
        <taxon>Magnoliopsida</taxon>
        <taxon>eudicotyledons</taxon>
        <taxon>Gunneridae</taxon>
        <taxon>Pentapetalae</taxon>
        <taxon>asterids</taxon>
        <taxon>lamiids</taxon>
        <taxon>Solanales</taxon>
        <taxon>Solanaceae</taxon>
        <taxon>Solanoideae</taxon>
        <taxon>Solaneae</taxon>
        <taxon>Solanum</taxon>
        <taxon>Solanum subgen. Lycopersicon</taxon>
    </lineage>
</organism>
<evidence type="ECO:0000256" key="6">
    <source>
        <dbReference type="PROSITE-ProRule" id="PRU01161"/>
    </source>
</evidence>
<evidence type="ECO:0000256" key="8">
    <source>
        <dbReference type="SAM" id="SignalP"/>
    </source>
</evidence>
<dbReference type="GO" id="GO:0016042">
    <property type="term" value="P:lipid catabolic process"/>
    <property type="evidence" value="ECO:0007669"/>
    <property type="project" value="UniProtKB-UniRule"/>
</dbReference>
<dbReference type="FunFam" id="3.40.1090.10:FF:000005">
    <property type="entry name" value="Patatin"/>
    <property type="match status" value="2"/>
</dbReference>
<dbReference type="Pfam" id="PF01734">
    <property type="entry name" value="Patatin"/>
    <property type="match status" value="2"/>
</dbReference>
<dbReference type="PANTHER" id="PTHR32176">
    <property type="entry name" value="XYLOSE ISOMERASE"/>
    <property type="match status" value="1"/>
</dbReference>
<dbReference type="GO" id="GO:0006952">
    <property type="term" value="P:defense response"/>
    <property type="evidence" value="ECO:0007669"/>
    <property type="project" value="UniProtKB-KW"/>
</dbReference>
<dbReference type="OMA" id="HNISQTY"/>
<dbReference type="InterPro" id="IPR002641">
    <property type="entry name" value="PNPLA_dom"/>
</dbReference>
<evidence type="ECO:0000313" key="11">
    <source>
        <dbReference type="Proteomes" id="UP000004994"/>
    </source>
</evidence>
<dbReference type="Gene3D" id="3.40.1090.10">
    <property type="entry name" value="Cytosolic phospholipase A2 catalytic domain"/>
    <property type="match status" value="2"/>
</dbReference>
<feature type="active site" description="Nucleophile" evidence="6">
    <location>
        <position position="79"/>
    </location>
</feature>
<evidence type="ECO:0000256" key="4">
    <source>
        <dbReference type="ARBA" id="ARBA00022963"/>
    </source>
</evidence>
<keyword evidence="2 6" id="KW-0378">Hydrolase</keyword>
<feature type="domain" description="PNPLA" evidence="9">
    <location>
        <begin position="414"/>
        <end position="619"/>
    </location>
</feature>
<dbReference type="STRING" id="4081.A0A3Q7F1E6"/>
<dbReference type="PaxDb" id="4081-Solyc02g065090.2.1"/>
<dbReference type="PANTHER" id="PTHR32176:SF43">
    <property type="entry name" value="PATATIN"/>
    <property type="match status" value="1"/>
</dbReference>
<evidence type="ECO:0000313" key="10">
    <source>
        <dbReference type="EnsemblPlants" id="Solyc02g065090.3.1"/>
    </source>
</evidence>
<name>A0A3Q7F1E6_SOLLC</name>
<evidence type="ECO:0000256" key="3">
    <source>
        <dbReference type="ARBA" id="ARBA00022821"/>
    </source>
</evidence>
<evidence type="ECO:0000256" key="7">
    <source>
        <dbReference type="RuleBase" id="RU361262"/>
    </source>
</evidence>
<feature type="short sequence motif" description="GXSXG" evidence="6">
    <location>
        <begin position="77"/>
        <end position="81"/>
    </location>
</feature>
<dbReference type="EC" id="3.1.1.-" evidence="7"/>
<comment type="domain">
    <text evidence="7">The nitrogen atoms of the two glycine residues in the GGXR motif define the oxyanion hole, and stabilize the oxyanion that forms during the nucleophilic attack by the catalytic serine during substrate cleavage.</text>
</comment>
<reference evidence="10" key="2">
    <citation type="submission" date="2019-01" db="UniProtKB">
        <authorList>
            <consortium name="EnsemblPlants"/>
        </authorList>
    </citation>
    <scope>IDENTIFICATION</scope>
    <source>
        <strain evidence="10">cv. Heinz 1706</strain>
    </source>
</reference>
<feature type="active site" description="Proton acceptor" evidence="6">
    <location>
        <position position="227"/>
    </location>
</feature>
<sequence>MGRIFVAALTLLVTLQVLHIPIAFAATTGKKITILSIDGGGIRGIIPGTILAFLESKLQELDGPNARIADYFDVVAGTSTGGLIATMLTAPNKDNRPLYAAKNITNFYMDHGPKIFPESSRTSFLKRLANIFGGPKYDGKYLRTLVRSILGNLTVTQTLTQLVIPSFDIKRLQAVVFTTSDAKAHVSKNALLSDVCLSTSAAPTYFPVHYFETRDSQGKTRTFDLVDGGVAANNPTLVAITQTSKEMMLGKLQNAGLKPMDCKKMLVLSLGTGIAKDEKKYSAAAASTWGVLGWLYNNGASPLLDVYGDASSDIVDVHLSTIFQSLDSQNNYLRIQDDSLSGEAASMDVATKKNMEALVQIGNDRLKKGVSRVNLDTGRYEEVSGEGTNEEALIRFAKLLSEQRKIRQPTVTILSIDGGGIRGIIPSTILAFLESKLQELDGANARIADYFDVIAGTSTGGLVTTMLTAPNKDNRPLYAAKDINNFYMEHAPKIFPQRSRNNFMKKMFNLFGGPKYDGEYLRLLVRSELGNLTMKQTLTDTLIPTFDIKRLQPIIFTTTDARAIVSKNARLSDVSLGTSAAPTYFPVHYFETKDAQGKIRTFDLVDGAVAANNPVSIHLNKSRSTTLLAITHISREMMTRRLKYEDAKTVDCKKMLVLSLGTGTGKNKEKYNAATASKWGLLSWMYNHGAIPLLDIFTDAITDIVDIHVSTMFQSLHNHKNYLRIQNDSMIGEAASMDISTIENMQTSVQTGKDLLKKPVSRVNLETGRVEAVRGEGTNEEALTRFAKLLSEERKFRRLET</sequence>
<dbReference type="InterPro" id="IPR016035">
    <property type="entry name" value="Acyl_Trfase/lysoPLipase"/>
</dbReference>
<dbReference type="Gramene" id="Solyc02g065090.3.1">
    <property type="protein sequence ID" value="Solyc02g065090.3.1"/>
    <property type="gene ID" value="Solyc02g065090.3"/>
</dbReference>
<evidence type="ECO:0000256" key="5">
    <source>
        <dbReference type="ARBA" id="ARBA00023098"/>
    </source>
</evidence>
<comment type="function">
    <text evidence="7">Lipolytic acyl hydrolase (LAH).</text>
</comment>
<keyword evidence="4 6" id="KW-0442">Lipid degradation</keyword>
<reference evidence="10" key="1">
    <citation type="journal article" date="2012" name="Nature">
        <title>The tomato genome sequence provides insights into fleshy fruit evolution.</title>
        <authorList>
            <consortium name="Tomato Genome Consortium"/>
        </authorList>
    </citation>
    <scope>NUCLEOTIDE SEQUENCE [LARGE SCALE GENOMIC DNA]</scope>
    <source>
        <strain evidence="10">cv. Heinz 1706</strain>
    </source>
</reference>
<dbReference type="InParanoid" id="A0A3Q7F1E6"/>
<dbReference type="Proteomes" id="UP000004994">
    <property type="component" value="Chromosome 2"/>
</dbReference>
<feature type="signal peptide" evidence="8">
    <location>
        <begin position="1"/>
        <end position="25"/>
    </location>
</feature>
<comment type="similarity">
    <text evidence="1 7">Belongs to the patatin family.</text>
</comment>
<feature type="short sequence motif" description="DGA/G" evidence="6">
    <location>
        <begin position="227"/>
        <end position="229"/>
    </location>
</feature>
<keyword evidence="3" id="KW-0611">Plant defense</keyword>
<feature type="short sequence motif" description="GXGXXG" evidence="6">
    <location>
        <begin position="418"/>
        <end position="423"/>
    </location>
</feature>
<dbReference type="PROSITE" id="PS51635">
    <property type="entry name" value="PNPLA"/>
    <property type="match status" value="2"/>
</dbReference>
<evidence type="ECO:0000259" key="9">
    <source>
        <dbReference type="PROSITE" id="PS51635"/>
    </source>
</evidence>
<feature type="domain" description="PNPLA" evidence="9">
    <location>
        <begin position="35"/>
        <end position="240"/>
    </location>
</feature>
<keyword evidence="5 6" id="KW-0443">Lipid metabolism</keyword>
<keyword evidence="8" id="KW-0732">Signal</keyword>
<feature type="active site" description="Nucleophile" evidence="6">
    <location>
        <position position="458"/>
    </location>
</feature>